<feature type="region of interest" description="Disordered" evidence="1">
    <location>
        <begin position="139"/>
        <end position="159"/>
    </location>
</feature>
<accession>I4BB75</accession>
<dbReference type="EMBL" id="CP002959">
    <property type="protein sequence ID" value="AFM14532.1"/>
    <property type="molecule type" value="Genomic_DNA"/>
</dbReference>
<name>I4BB75_TURPD</name>
<evidence type="ECO:0000313" key="3">
    <source>
        <dbReference type="Proteomes" id="UP000006048"/>
    </source>
</evidence>
<dbReference type="RefSeq" id="WP_014805009.1">
    <property type="nucleotide sequence ID" value="NC_018020.1"/>
</dbReference>
<dbReference type="AlphaFoldDB" id="I4BB75"/>
<keyword evidence="3" id="KW-1185">Reference proteome</keyword>
<gene>
    <name evidence="2" type="ordered locus">Turpa_3898</name>
</gene>
<reference evidence="2 3" key="1">
    <citation type="submission" date="2012-06" db="EMBL/GenBank/DDBJ databases">
        <title>The complete chromosome of genome of Turneriella parva DSM 21527.</title>
        <authorList>
            <consortium name="US DOE Joint Genome Institute (JGI-PGF)"/>
            <person name="Lucas S."/>
            <person name="Han J."/>
            <person name="Lapidus A."/>
            <person name="Bruce D."/>
            <person name="Goodwin L."/>
            <person name="Pitluck S."/>
            <person name="Peters L."/>
            <person name="Kyrpides N."/>
            <person name="Mavromatis K."/>
            <person name="Ivanova N."/>
            <person name="Mikhailova N."/>
            <person name="Chertkov O."/>
            <person name="Detter J.C."/>
            <person name="Tapia R."/>
            <person name="Han C."/>
            <person name="Land M."/>
            <person name="Hauser L."/>
            <person name="Markowitz V."/>
            <person name="Cheng J.-F."/>
            <person name="Hugenholtz P."/>
            <person name="Woyke T."/>
            <person name="Wu D."/>
            <person name="Gronow S."/>
            <person name="Wellnitz S."/>
            <person name="Brambilla E."/>
            <person name="Klenk H.-P."/>
            <person name="Eisen J.A."/>
        </authorList>
    </citation>
    <scope>NUCLEOTIDE SEQUENCE [LARGE SCALE GENOMIC DNA]</scope>
    <source>
        <strain evidence="3">ATCC BAA-1111 / DSM 21527 / NCTC 11395 / H</strain>
    </source>
</reference>
<dbReference type="HOGENOM" id="CLU_1052906_0_0_12"/>
<feature type="compositionally biased region" description="Basic and acidic residues" evidence="1">
    <location>
        <begin position="148"/>
        <end position="159"/>
    </location>
</feature>
<sequence>MLKRITVISALLVAAICSVIWAQKIIDPQILAQQEEQKKRADETGYGDIEIDNLHREIAMLAPRAAPRMKKEQDGGLSLEIASGESIKTISERYLYNGVIILYPTGEGQNAKLSKVRLVFERNNPFGKAYKREKREVVNPTPNFFDNPEAKEGQQKADPKVDRNDDILVTYFESEFDERQNETFKEKEKVELKTIPFYDKKVDFVETYKKYLRRTVKSLRFTVESIEITQKKKLRDLFELK</sequence>
<evidence type="ECO:0000256" key="1">
    <source>
        <dbReference type="SAM" id="MobiDB-lite"/>
    </source>
</evidence>
<proteinExistence type="predicted"/>
<dbReference type="Proteomes" id="UP000006048">
    <property type="component" value="Chromosome"/>
</dbReference>
<organism evidence="2 3">
    <name type="scientific">Turneriella parva (strain ATCC BAA-1111 / DSM 21527 / NCTC 11395 / H)</name>
    <name type="common">Leptospira parva</name>
    <dbReference type="NCBI Taxonomy" id="869212"/>
    <lineage>
        <taxon>Bacteria</taxon>
        <taxon>Pseudomonadati</taxon>
        <taxon>Spirochaetota</taxon>
        <taxon>Spirochaetia</taxon>
        <taxon>Leptospirales</taxon>
        <taxon>Leptospiraceae</taxon>
        <taxon>Turneriella</taxon>
    </lineage>
</organism>
<dbReference type="OrthoDB" id="343517at2"/>
<evidence type="ECO:0000313" key="2">
    <source>
        <dbReference type="EMBL" id="AFM14532.1"/>
    </source>
</evidence>
<protein>
    <submittedName>
        <fullName evidence="2">Uncharacterized protein</fullName>
    </submittedName>
</protein>
<dbReference type="STRING" id="869212.Turpa_3898"/>
<dbReference type="KEGG" id="tpx:Turpa_3898"/>